<reference evidence="3 4" key="1">
    <citation type="submission" date="2014-06" db="EMBL/GenBank/DDBJ databases">
        <title>Evolutionary Origins and Diversification of the Mycorrhizal Mutualists.</title>
        <authorList>
            <consortium name="DOE Joint Genome Institute"/>
            <consortium name="Mycorrhizal Genomics Consortium"/>
            <person name="Kohler A."/>
            <person name="Kuo A."/>
            <person name="Nagy L.G."/>
            <person name="Floudas D."/>
            <person name="Copeland A."/>
            <person name="Barry K.W."/>
            <person name="Cichocki N."/>
            <person name="Veneault-Fourrey C."/>
            <person name="LaButti K."/>
            <person name="Lindquist E.A."/>
            <person name="Lipzen A."/>
            <person name="Lundell T."/>
            <person name="Morin E."/>
            <person name="Murat C."/>
            <person name="Riley R."/>
            <person name="Ohm R."/>
            <person name="Sun H."/>
            <person name="Tunlid A."/>
            <person name="Henrissat B."/>
            <person name="Grigoriev I.V."/>
            <person name="Hibbett D.S."/>
            <person name="Martin F."/>
        </authorList>
    </citation>
    <scope>NUCLEOTIDE SEQUENCE [LARGE SCALE GENOMIC DNA]</scope>
    <source>
        <strain evidence="3 4">SS14</strain>
    </source>
</reference>
<evidence type="ECO:0000259" key="2">
    <source>
        <dbReference type="PROSITE" id="PS50031"/>
    </source>
</evidence>
<evidence type="ECO:0000256" key="1">
    <source>
        <dbReference type="SAM" id="MobiDB-lite"/>
    </source>
</evidence>
<keyword evidence="4" id="KW-1185">Reference proteome</keyword>
<evidence type="ECO:0000313" key="3">
    <source>
        <dbReference type="EMBL" id="KIJ29039.1"/>
    </source>
</evidence>
<feature type="region of interest" description="Disordered" evidence="1">
    <location>
        <begin position="351"/>
        <end position="397"/>
    </location>
</feature>
<proteinExistence type="predicted"/>
<feature type="region of interest" description="Disordered" evidence="1">
    <location>
        <begin position="239"/>
        <end position="335"/>
    </location>
</feature>
<gene>
    <name evidence="3" type="ORF">M422DRAFT_269654</name>
</gene>
<protein>
    <recommendedName>
        <fullName evidence="2">EH domain-containing protein</fullName>
    </recommendedName>
</protein>
<accession>A0A0C9U483</accession>
<feature type="compositionally biased region" description="Polar residues" evidence="1">
    <location>
        <begin position="355"/>
        <end position="373"/>
    </location>
</feature>
<dbReference type="HOGENOM" id="CLU_360218_0_0_1"/>
<evidence type="ECO:0000313" key="4">
    <source>
        <dbReference type="Proteomes" id="UP000054279"/>
    </source>
</evidence>
<dbReference type="Proteomes" id="UP000054279">
    <property type="component" value="Unassembled WGS sequence"/>
</dbReference>
<dbReference type="PROSITE" id="PS50031">
    <property type="entry name" value="EH"/>
    <property type="match status" value="1"/>
</dbReference>
<feature type="domain" description="EH" evidence="2">
    <location>
        <begin position="168"/>
        <end position="212"/>
    </location>
</feature>
<organism evidence="3 4">
    <name type="scientific">Sphaerobolus stellatus (strain SS14)</name>
    <dbReference type="NCBI Taxonomy" id="990650"/>
    <lineage>
        <taxon>Eukaryota</taxon>
        <taxon>Fungi</taxon>
        <taxon>Dikarya</taxon>
        <taxon>Basidiomycota</taxon>
        <taxon>Agaricomycotina</taxon>
        <taxon>Agaricomycetes</taxon>
        <taxon>Phallomycetidae</taxon>
        <taxon>Geastrales</taxon>
        <taxon>Sphaerobolaceae</taxon>
        <taxon>Sphaerobolus</taxon>
    </lineage>
</organism>
<feature type="compositionally biased region" description="Polar residues" evidence="1">
    <location>
        <begin position="317"/>
        <end position="335"/>
    </location>
</feature>
<feature type="compositionally biased region" description="Low complexity" evidence="1">
    <location>
        <begin position="289"/>
        <end position="304"/>
    </location>
</feature>
<dbReference type="AlphaFoldDB" id="A0A0C9U483"/>
<dbReference type="EMBL" id="KN837292">
    <property type="protein sequence ID" value="KIJ29039.1"/>
    <property type="molecule type" value="Genomic_DNA"/>
</dbReference>
<dbReference type="OrthoDB" id="3224221at2759"/>
<dbReference type="InterPro" id="IPR000261">
    <property type="entry name" value="EH_dom"/>
</dbReference>
<sequence length="777" mass="87233">MEQPRAFTTLGDSITLAVTMWSIPGTEPALFLPGAFTQFIEGAIATLPASTQQTMKEYLMLQPKHQTDTLLYHRIDVTRAIVVVWRAQSFGDVLKPEMISQLHLLDNPEGNIKWDHFGIPIPVEAFIRVIHTTSTRNAGQHNVNRADIHKGVLELSILDPRFSQAALLFDRVWNLVDPNRKDQTDSDGLYLILYLIAFANEGGLLPTVLPESYRLFMLSQRNHILGQLSAFITTPQRAEPSGAKITPVNLTPDKRTPVASKNPFRSSVGTPMSAVDASPHHHSPVRQDSVSSALSNSSSLNHPDSPSPRRDPPPPFTSSTQTMSQNPTPSQSQVDINITRNQTEQVTSFIPMATGATSTQPLGGTTSTTQSAMPNPAASGINPLKGPEAAGNASTSAPGIPLSSSSLEELSKVLSQCIIELTLPHFVGVGITGRRSDILHPTPVKKRSKSERMHKLDADIRENTNTLLKWNRAEHPFTVPPLPPSDEDLESFAKGLGIGPTVENFTLDLRKSEKLSEDKVSKQRHWNTRASVVFARDFMKRWEGKEWPYPPHAKVDSFIAQRFREKLGHLKDVYMLQLELNQATPQERVIIRAQIRLDQKPERHRARREESLELRKKIVIFHDFPPGYLRMLETLGPDGMSSDETDEGSATKPFKFHRLHKPYRARHIDKLIFVIDKAYDKPNRLGAYLPRQGNTRRIRLGTHPSLFHTGRIPEYPKELYNIRYLQKKFPGALQVLQQSPAWQVPHPLPEPWLDGWSELADQFTDHIWAGYEADTES</sequence>
<name>A0A0C9U483_SPHS4</name>